<evidence type="ECO:0000256" key="1">
    <source>
        <dbReference type="ARBA" id="ARBA00004141"/>
    </source>
</evidence>
<feature type="transmembrane region" description="Helical" evidence="5">
    <location>
        <begin position="60"/>
        <end position="84"/>
    </location>
</feature>
<evidence type="ECO:0000259" key="6">
    <source>
        <dbReference type="Pfam" id="PF02683"/>
    </source>
</evidence>
<evidence type="ECO:0000256" key="3">
    <source>
        <dbReference type="ARBA" id="ARBA00022989"/>
    </source>
</evidence>
<feature type="transmembrane region" description="Helical" evidence="5">
    <location>
        <begin position="176"/>
        <end position="202"/>
    </location>
</feature>
<evidence type="ECO:0000256" key="4">
    <source>
        <dbReference type="ARBA" id="ARBA00023136"/>
    </source>
</evidence>
<dbReference type="PANTHER" id="PTHR32234:SF0">
    <property type="entry name" value="THIOL:DISULFIDE INTERCHANGE PROTEIN DSBD"/>
    <property type="match status" value="1"/>
</dbReference>
<evidence type="ECO:0000256" key="2">
    <source>
        <dbReference type="ARBA" id="ARBA00022692"/>
    </source>
</evidence>
<keyword evidence="2 5" id="KW-0812">Transmembrane</keyword>
<feature type="domain" description="Cytochrome C biogenesis protein transmembrane" evidence="6">
    <location>
        <begin position="22"/>
        <end position="224"/>
    </location>
</feature>
<keyword evidence="7" id="KW-0560">Oxidoreductase</keyword>
<dbReference type="InterPro" id="IPR003834">
    <property type="entry name" value="Cyt_c_assmbl_TM_dom"/>
</dbReference>
<reference evidence="7" key="1">
    <citation type="submission" date="2019-03" db="EMBL/GenBank/DDBJ databases">
        <authorList>
            <person name="Hao L."/>
        </authorList>
    </citation>
    <scope>NUCLEOTIDE SEQUENCE</scope>
</reference>
<dbReference type="GO" id="GO:0017004">
    <property type="term" value="P:cytochrome complex assembly"/>
    <property type="evidence" value="ECO:0007669"/>
    <property type="project" value="InterPro"/>
</dbReference>
<keyword evidence="4 5" id="KW-0472">Membrane</keyword>
<dbReference type="EMBL" id="CAADRM010000109">
    <property type="protein sequence ID" value="VFU15834.1"/>
    <property type="molecule type" value="Genomic_DNA"/>
</dbReference>
<dbReference type="GO" id="GO:0016020">
    <property type="term" value="C:membrane"/>
    <property type="evidence" value="ECO:0007669"/>
    <property type="project" value="UniProtKB-SubCell"/>
</dbReference>
<feature type="transmembrane region" description="Helical" evidence="5">
    <location>
        <begin position="96"/>
        <end position="118"/>
    </location>
</feature>
<organism evidence="7">
    <name type="scientific">anaerobic digester metagenome</name>
    <dbReference type="NCBI Taxonomy" id="1263854"/>
    <lineage>
        <taxon>unclassified sequences</taxon>
        <taxon>metagenomes</taxon>
        <taxon>ecological metagenomes</taxon>
    </lineage>
</organism>
<evidence type="ECO:0000256" key="5">
    <source>
        <dbReference type="SAM" id="Phobius"/>
    </source>
</evidence>
<gene>
    <name evidence="7" type="primary">dsbD</name>
    <name evidence="7" type="ORF">SCFA_450064</name>
</gene>
<comment type="subcellular location">
    <subcellularLocation>
        <location evidence="1">Membrane</location>
        <topology evidence="1">Multi-pass membrane protein</topology>
    </subcellularLocation>
</comment>
<dbReference type="GO" id="GO:0045454">
    <property type="term" value="P:cell redox homeostasis"/>
    <property type="evidence" value="ECO:0007669"/>
    <property type="project" value="TreeGrafter"/>
</dbReference>
<dbReference type="EC" id="1.8.1.8" evidence="7"/>
<dbReference type="Pfam" id="PF02683">
    <property type="entry name" value="DsbD_TM"/>
    <property type="match status" value="1"/>
</dbReference>
<accession>A0A485M1H3</accession>
<dbReference type="AlphaFoldDB" id="A0A485M1H3"/>
<sequence length="235" mass="24735">MNGDILASFQAYLSGTSPMAYVIAYVAGVLVSFTPCIYPVIPVTVAYIASQSAGSRARGFVLSLFYVLGTSFTYTVLGYAAAVTGRLFGQIQTSPWTYLVVANISILMGLSMLGVFSLPMPGFLTRRSARPGSGFLGAFILGATMGLVLGPCSAPVLGVLLSYVATQQNPIFGTSLLFVFAFGIGTLLIILGTFTGLLANLPRAGGWMVTIQKAFGWALIALGEYFLITAGQFMI</sequence>
<dbReference type="PANTHER" id="PTHR32234">
    <property type="entry name" value="THIOL:DISULFIDE INTERCHANGE PROTEIN DSBD"/>
    <property type="match status" value="1"/>
</dbReference>
<protein>
    <submittedName>
        <fullName evidence="7">Thiol:disulfide interchange protein DsbD</fullName>
        <ecNumber evidence="7">1.8.1.8</ecNumber>
    </submittedName>
</protein>
<feature type="transmembrane region" description="Helical" evidence="5">
    <location>
        <begin position="214"/>
        <end position="234"/>
    </location>
</feature>
<proteinExistence type="predicted"/>
<feature type="transmembrane region" description="Helical" evidence="5">
    <location>
        <begin position="139"/>
        <end position="164"/>
    </location>
</feature>
<name>A0A485M1H3_9ZZZZ</name>
<dbReference type="GO" id="GO:0047134">
    <property type="term" value="F:protein-disulfide reductase [NAD(P)H] activity"/>
    <property type="evidence" value="ECO:0007669"/>
    <property type="project" value="UniProtKB-EC"/>
</dbReference>
<keyword evidence="3 5" id="KW-1133">Transmembrane helix</keyword>
<evidence type="ECO:0000313" key="7">
    <source>
        <dbReference type="EMBL" id="VFU15834.1"/>
    </source>
</evidence>
<feature type="transmembrane region" description="Helical" evidence="5">
    <location>
        <begin position="20"/>
        <end position="48"/>
    </location>
</feature>